<sequence>MNLDQKNLLLIFTRNPELGKVKTRLAKDLGDQTALDIYKFLLDHTVSITESLPITKEVYYSEQIHENDIWDASIYNKKQQVGQGLGERMEHAFAAGFKNGYSNIIIIGSDMYDITSEDLMEAFKKLDNNDFVIGPAEDGGYYLLGMSKLKPALFANKEWGTNTVLKDTLQDLDKENKVLLEAKNDVDYFSDIKEHSAFQQFFQ</sequence>
<dbReference type="NCBIfam" id="TIGR04282">
    <property type="entry name" value="glyco_like_cofC"/>
    <property type="match status" value="1"/>
</dbReference>
<name>A0A5C6ZR51_9FLAO</name>
<dbReference type="AlphaFoldDB" id="A0A5C6ZR51"/>
<reference evidence="1 2" key="1">
    <citation type="submission" date="2019-08" db="EMBL/GenBank/DDBJ databases">
        <title>Genome sequence of Gillisia hiemivivida IC154 (type strain).</title>
        <authorList>
            <person name="Bowman J.P."/>
        </authorList>
    </citation>
    <scope>NUCLEOTIDE SEQUENCE [LARGE SCALE GENOMIC DNA]</scope>
    <source>
        <strain evidence="1 2">IC154</strain>
    </source>
</reference>
<keyword evidence="2" id="KW-1185">Reference proteome</keyword>
<proteinExistence type="predicted"/>
<keyword evidence="1" id="KW-0808">Transferase</keyword>
<dbReference type="RefSeq" id="WP_146933986.1">
    <property type="nucleotide sequence ID" value="NZ_CBCSHZ010000025.1"/>
</dbReference>
<dbReference type="Gene3D" id="3.90.550.10">
    <property type="entry name" value="Spore Coat Polysaccharide Biosynthesis Protein SpsA, Chain A"/>
    <property type="match status" value="1"/>
</dbReference>
<organism evidence="1 2">
    <name type="scientific">Gillisia hiemivivida</name>
    <dbReference type="NCBI Taxonomy" id="291190"/>
    <lineage>
        <taxon>Bacteria</taxon>
        <taxon>Pseudomonadati</taxon>
        <taxon>Bacteroidota</taxon>
        <taxon>Flavobacteriia</taxon>
        <taxon>Flavobacteriales</taxon>
        <taxon>Flavobacteriaceae</taxon>
        <taxon>Gillisia</taxon>
    </lineage>
</organism>
<dbReference type="SUPFAM" id="SSF53448">
    <property type="entry name" value="Nucleotide-diphospho-sugar transferases"/>
    <property type="match status" value="1"/>
</dbReference>
<protein>
    <submittedName>
        <fullName evidence="1">Glycosyltransferase</fullName>
    </submittedName>
</protein>
<dbReference type="PANTHER" id="PTHR36529:SF1">
    <property type="entry name" value="GLYCOSYLTRANSFERASE"/>
    <property type="match status" value="1"/>
</dbReference>
<dbReference type="OrthoDB" id="9798250at2"/>
<comment type="caution">
    <text evidence="1">The sequence shown here is derived from an EMBL/GenBank/DDBJ whole genome shotgun (WGS) entry which is preliminary data.</text>
</comment>
<dbReference type="Proteomes" id="UP000321367">
    <property type="component" value="Unassembled WGS sequence"/>
</dbReference>
<dbReference type="EMBL" id="VORY01000022">
    <property type="protein sequence ID" value="TXD92370.1"/>
    <property type="molecule type" value="Genomic_DNA"/>
</dbReference>
<dbReference type="InterPro" id="IPR018641">
    <property type="entry name" value="Trfase_1_rSAM/seldom-assoc"/>
</dbReference>
<dbReference type="GO" id="GO:0016740">
    <property type="term" value="F:transferase activity"/>
    <property type="evidence" value="ECO:0007669"/>
    <property type="project" value="UniProtKB-KW"/>
</dbReference>
<dbReference type="InterPro" id="IPR029044">
    <property type="entry name" value="Nucleotide-diphossugar_trans"/>
</dbReference>
<evidence type="ECO:0000313" key="2">
    <source>
        <dbReference type="Proteomes" id="UP000321367"/>
    </source>
</evidence>
<dbReference type="Pfam" id="PF09837">
    <property type="entry name" value="DUF2064"/>
    <property type="match status" value="1"/>
</dbReference>
<evidence type="ECO:0000313" key="1">
    <source>
        <dbReference type="EMBL" id="TXD92370.1"/>
    </source>
</evidence>
<gene>
    <name evidence="1" type="ORF">ES724_14130</name>
</gene>
<dbReference type="PANTHER" id="PTHR36529">
    <property type="entry name" value="SLL1095 PROTEIN"/>
    <property type="match status" value="1"/>
</dbReference>
<accession>A0A5C6ZR51</accession>